<reference evidence="2" key="1">
    <citation type="submission" date="2022-11" db="UniProtKB">
        <authorList>
            <consortium name="WormBaseParasite"/>
        </authorList>
    </citation>
    <scope>IDENTIFICATION</scope>
</reference>
<accession>A0A914R5A8</accession>
<proteinExistence type="predicted"/>
<organism evidence="1 2">
    <name type="scientific">Panagrolaimus davidi</name>
    <dbReference type="NCBI Taxonomy" id="227884"/>
    <lineage>
        <taxon>Eukaryota</taxon>
        <taxon>Metazoa</taxon>
        <taxon>Ecdysozoa</taxon>
        <taxon>Nematoda</taxon>
        <taxon>Chromadorea</taxon>
        <taxon>Rhabditida</taxon>
        <taxon>Tylenchina</taxon>
        <taxon>Panagrolaimomorpha</taxon>
        <taxon>Panagrolaimoidea</taxon>
        <taxon>Panagrolaimidae</taxon>
        <taxon>Panagrolaimus</taxon>
    </lineage>
</organism>
<dbReference type="AlphaFoldDB" id="A0A914R5A8"/>
<dbReference type="WBParaSite" id="PDA_v2.g6612.t1">
    <property type="protein sequence ID" value="PDA_v2.g6612.t1"/>
    <property type="gene ID" value="PDA_v2.g6612"/>
</dbReference>
<keyword evidence="1" id="KW-1185">Reference proteome</keyword>
<evidence type="ECO:0000313" key="2">
    <source>
        <dbReference type="WBParaSite" id="PDA_v2.g6612.t1"/>
    </source>
</evidence>
<protein>
    <submittedName>
        <fullName evidence="2">Uncharacterized protein</fullName>
    </submittedName>
</protein>
<sequence>MNNTNRIQMNSKFIQLIVFDKNQKVSEFQRCKICINKLTQQLILTPYEKDEIIIDFKRSFVERGVETYGAIFQNQKKCRNLLIQTNVDKTIIKKFMDTRNKSDEARIRDKWIQKLIIFDVNDRSLCYEYTWSRKFFQCKPCQHNHNIHVQARIIKNCLKGEYVELGQNQHKCIPIKYVPEDLNIKIVKKPYFFLEDVTNKNGTISKRLNVSDGGANTQQQHSSTIPIQTPPSSALPLIHRPPLPERFKKFCILYHTSTDRDWSEAKCKRMFGQLLQIPIYSQRKRCSEPTKCWKYLCFFCVWRGNKEDLFKHLREKHCCGKSLEKNLCHQYCMCPIPINEREVREHEQNRCFKINWEEGIYELLAVIGDNDEFDINAIFDSFRNRTV</sequence>
<dbReference type="Proteomes" id="UP000887578">
    <property type="component" value="Unplaced"/>
</dbReference>
<evidence type="ECO:0000313" key="1">
    <source>
        <dbReference type="Proteomes" id="UP000887578"/>
    </source>
</evidence>
<name>A0A914R5A8_9BILA</name>